<evidence type="ECO:0000256" key="1">
    <source>
        <dbReference type="SAM" id="MobiDB-lite"/>
    </source>
</evidence>
<reference evidence="2 3" key="1">
    <citation type="submission" date="2020-02" db="EMBL/GenBank/DDBJ databases">
        <title>Pseudoroseicyclus tamarix, sp. nov., isolated from offshore sediment of a Tamarix chinensis forest.</title>
        <authorList>
            <person name="Gai Y."/>
        </authorList>
    </citation>
    <scope>NUCLEOTIDE SEQUENCE [LARGE SCALE GENOMIC DNA]</scope>
    <source>
        <strain evidence="2 3">CLL3-39</strain>
    </source>
</reference>
<dbReference type="Pfam" id="PF07309">
    <property type="entry name" value="FlaF"/>
    <property type="match status" value="1"/>
</dbReference>
<gene>
    <name evidence="2" type="primary">flaF</name>
    <name evidence="2" type="ORF">GZA08_16345</name>
</gene>
<dbReference type="AlphaFoldDB" id="A0A6B2JLU5"/>
<feature type="compositionally biased region" description="Low complexity" evidence="1">
    <location>
        <begin position="104"/>
        <end position="115"/>
    </location>
</feature>
<dbReference type="Proteomes" id="UP000474757">
    <property type="component" value="Unassembled WGS sequence"/>
</dbReference>
<comment type="caution">
    <text evidence="2">The sequence shown here is derived from an EMBL/GenBank/DDBJ whole genome shotgun (WGS) entry which is preliminary data.</text>
</comment>
<dbReference type="GO" id="GO:0044781">
    <property type="term" value="P:bacterial-type flagellum organization"/>
    <property type="evidence" value="ECO:0007669"/>
    <property type="project" value="InterPro"/>
</dbReference>
<organism evidence="2 3">
    <name type="scientific">Pseudoroseicyclus tamaricis</name>
    <dbReference type="NCBI Taxonomy" id="2705421"/>
    <lineage>
        <taxon>Bacteria</taxon>
        <taxon>Pseudomonadati</taxon>
        <taxon>Pseudomonadota</taxon>
        <taxon>Alphaproteobacteria</taxon>
        <taxon>Rhodobacterales</taxon>
        <taxon>Paracoccaceae</taxon>
        <taxon>Pseudoroseicyclus</taxon>
    </lineage>
</organism>
<protein>
    <submittedName>
        <fullName evidence="2">Flagellar biosynthesis regulator FlaF</fullName>
    </submittedName>
</protein>
<keyword evidence="3" id="KW-1185">Reference proteome</keyword>
<dbReference type="NCBIfam" id="NF009435">
    <property type="entry name" value="PRK12794.1"/>
    <property type="match status" value="1"/>
</dbReference>
<name>A0A6B2JLU5_9RHOB</name>
<proteinExistence type="predicted"/>
<keyword evidence="2" id="KW-0282">Flagellum</keyword>
<accession>A0A6B2JLU5</accession>
<feature type="region of interest" description="Disordered" evidence="1">
    <location>
        <begin position="99"/>
        <end position="123"/>
    </location>
</feature>
<keyword evidence="2" id="KW-0969">Cilium</keyword>
<dbReference type="EMBL" id="JAAGAB010000004">
    <property type="protein sequence ID" value="NDV02541.1"/>
    <property type="molecule type" value="Genomic_DNA"/>
</dbReference>
<dbReference type="InterPro" id="IPR010845">
    <property type="entry name" value="FlaF"/>
</dbReference>
<evidence type="ECO:0000313" key="3">
    <source>
        <dbReference type="Proteomes" id="UP000474757"/>
    </source>
</evidence>
<evidence type="ECO:0000313" key="2">
    <source>
        <dbReference type="EMBL" id="NDV02541.1"/>
    </source>
</evidence>
<sequence>MTGRATELKLFSQTTARLRAAQKSGRFAEIAEALFQNRRVWTHLAAEVADSANELPSTLRAQIFYLAEFTEHHTRAVLKGEADVAALLDINTAVMRGLSGNSGAAPDAASQPQPADRGRETVR</sequence>
<keyword evidence="2" id="KW-0966">Cell projection</keyword>